<accession>A0A3N7HD40</accession>
<reference evidence="4 5" key="1">
    <citation type="journal article" date="2006" name="Science">
        <title>The genome of black cottonwood, Populus trichocarpa (Torr. &amp; Gray).</title>
        <authorList>
            <person name="Tuskan G.A."/>
            <person name="Difazio S."/>
            <person name="Jansson S."/>
            <person name="Bohlmann J."/>
            <person name="Grigoriev I."/>
            <person name="Hellsten U."/>
            <person name="Putnam N."/>
            <person name="Ralph S."/>
            <person name="Rombauts S."/>
            <person name="Salamov A."/>
            <person name="Schein J."/>
            <person name="Sterck L."/>
            <person name="Aerts A."/>
            <person name="Bhalerao R.R."/>
            <person name="Bhalerao R.P."/>
            <person name="Blaudez D."/>
            <person name="Boerjan W."/>
            <person name="Brun A."/>
            <person name="Brunner A."/>
            <person name="Busov V."/>
            <person name="Campbell M."/>
            <person name="Carlson J."/>
            <person name="Chalot M."/>
            <person name="Chapman J."/>
            <person name="Chen G.L."/>
            <person name="Cooper D."/>
            <person name="Coutinho P.M."/>
            <person name="Couturier J."/>
            <person name="Covert S."/>
            <person name="Cronk Q."/>
            <person name="Cunningham R."/>
            <person name="Davis J."/>
            <person name="Degroeve S."/>
            <person name="Dejardin A."/>
            <person name="Depamphilis C."/>
            <person name="Detter J."/>
            <person name="Dirks B."/>
            <person name="Dubchak I."/>
            <person name="Duplessis S."/>
            <person name="Ehlting J."/>
            <person name="Ellis B."/>
            <person name="Gendler K."/>
            <person name="Goodstein D."/>
            <person name="Gribskov M."/>
            <person name="Grimwood J."/>
            <person name="Groover A."/>
            <person name="Gunter L."/>
            <person name="Hamberger B."/>
            <person name="Heinze B."/>
            <person name="Helariutta Y."/>
            <person name="Henrissat B."/>
            <person name="Holligan D."/>
            <person name="Holt R."/>
            <person name="Huang W."/>
            <person name="Islam-Faridi N."/>
            <person name="Jones S."/>
            <person name="Jones-Rhoades M."/>
            <person name="Jorgensen R."/>
            <person name="Joshi C."/>
            <person name="Kangasjarvi J."/>
            <person name="Karlsson J."/>
            <person name="Kelleher C."/>
            <person name="Kirkpatrick R."/>
            <person name="Kirst M."/>
            <person name="Kohler A."/>
            <person name="Kalluri U."/>
            <person name="Larimer F."/>
            <person name="Leebens-Mack J."/>
            <person name="Leple J.C."/>
            <person name="Locascio P."/>
            <person name="Lou Y."/>
            <person name="Lucas S."/>
            <person name="Martin F."/>
            <person name="Montanini B."/>
            <person name="Napoli C."/>
            <person name="Nelson D.R."/>
            <person name="Nelson C."/>
            <person name="Nieminen K."/>
            <person name="Nilsson O."/>
            <person name="Pereda V."/>
            <person name="Peter G."/>
            <person name="Philippe R."/>
            <person name="Pilate G."/>
            <person name="Poliakov A."/>
            <person name="Razumovskaya J."/>
            <person name="Richardson P."/>
            <person name="Rinaldi C."/>
            <person name="Ritland K."/>
            <person name="Rouze P."/>
            <person name="Ryaboy D."/>
            <person name="Schmutz J."/>
            <person name="Schrader J."/>
            <person name="Segerman B."/>
            <person name="Shin H."/>
            <person name="Siddiqui A."/>
            <person name="Sterky F."/>
            <person name="Terry A."/>
            <person name="Tsai C.J."/>
            <person name="Uberbacher E."/>
            <person name="Unneberg P."/>
            <person name="Vahala J."/>
            <person name="Wall K."/>
            <person name="Wessler S."/>
            <person name="Yang G."/>
            <person name="Yin T."/>
            <person name="Douglas C."/>
            <person name="Marra M."/>
            <person name="Sandberg G."/>
            <person name="Van de Peer Y."/>
            <person name="Rokhsar D."/>
        </authorList>
    </citation>
    <scope>NUCLEOTIDE SEQUENCE [LARGE SCALE GENOMIC DNA]</scope>
    <source>
        <strain evidence="5">cv. Nisqually</strain>
        <strain evidence="4">Nisqually-1</strain>
    </source>
</reference>
<dbReference type="InParanoid" id="A0A3N7HD40"/>
<feature type="transmembrane region" description="Helical" evidence="2">
    <location>
        <begin position="566"/>
        <end position="588"/>
    </location>
</feature>
<keyword evidence="2" id="KW-0812">Transmembrane</keyword>
<dbReference type="EMBL" id="CM009300">
    <property type="protein sequence ID" value="RQO97355.1"/>
    <property type="molecule type" value="Genomic_DNA"/>
</dbReference>
<feature type="repeat" description="ANK" evidence="1">
    <location>
        <begin position="88"/>
        <end position="120"/>
    </location>
</feature>
<dbReference type="PROSITE" id="PS50297">
    <property type="entry name" value="ANK_REP_REGION"/>
    <property type="match status" value="1"/>
</dbReference>
<evidence type="ECO:0000313" key="5">
    <source>
        <dbReference type="Proteomes" id="UP000006729"/>
    </source>
</evidence>
<dbReference type="EMBL" id="CM009300">
    <property type="protein sequence ID" value="RQO97354.1"/>
    <property type="molecule type" value="Genomic_DNA"/>
</dbReference>
<dbReference type="Proteomes" id="UP000006729">
    <property type="component" value="Chromosome 11"/>
</dbReference>
<dbReference type="GO" id="GO:0016020">
    <property type="term" value="C:membrane"/>
    <property type="evidence" value="ECO:0000318"/>
    <property type="project" value="GO_Central"/>
</dbReference>
<dbReference type="PROSITE" id="PS50088">
    <property type="entry name" value="ANK_REPEAT"/>
    <property type="match status" value="1"/>
</dbReference>
<name>A0A3N7HD40_POPTR</name>
<gene>
    <name evidence="4" type="ORF">POPTR_011G020700</name>
</gene>
<dbReference type="PANTHER" id="PTHR24177:SF331">
    <property type="entry name" value="PGG DOMAIN-CONTAINING PROTEIN"/>
    <property type="match status" value="1"/>
</dbReference>
<keyword evidence="2" id="KW-1133">Transmembrane helix</keyword>
<feature type="transmembrane region" description="Helical" evidence="2">
    <location>
        <begin position="520"/>
        <end position="545"/>
    </location>
</feature>
<dbReference type="AlphaFoldDB" id="A0A3N7HD40"/>
<dbReference type="SUPFAM" id="SSF48403">
    <property type="entry name" value="Ankyrin repeat"/>
    <property type="match status" value="1"/>
</dbReference>
<dbReference type="InterPro" id="IPR002110">
    <property type="entry name" value="Ankyrin_rpt"/>
</dbReference>
<protein>
    <recommendedName>
        <fullName evidence="3">PGG domain-containing protein</fullName>
    </recommendedName>
</protein>
<evidence type="ECO:0000256" key="1">
    <source>
        <dbReference type="PROSITE-ProRule" id="PRU00023"/>
    </source>
</evidence>
<feature type="domain" description="PGG" evidence="3">
    <location>
        <begin position="476"/>
        <end position="585"/>
    </location>
</feature>
<dbReference type="PANTHER" id="PTHR24177">
    <property type="entry name" value="CASKIN"/>
    <property type="match status" value="1"/>
</dbReference>
<keyword evidence="5" id="KW-1185">Reference proteome</keyword>
<dbReference type="FunFam" id="1.25.40.20:FF:000679">
    <property type="entry name" value="Uncharacterized protein"/>
    <property type="match status" value="1"/>
</dbReference>
<sequence length="654" mass="74529">MDSFFGRRANMDSEMIQETPYIAAMNGEWQHMVDYYKENSQYLFSRVTLSLDTGFHLAVQSNEEQPLKDLLGIMGGKEFILPETRNEFGNTVLHEATIYGNYEAVKLLVERCPDLLKEKNNYGETPLFTAAGFGEAEIVEFLIASKPEECVDCNGRILSIHRQRSKDGLSILGAAIIGQHFETALLLLELDESLHNLEDNMGRTALNLLAEMPTGFESGYPMGIFERLIYSCLPVIRHHEVKSQVQTWCRAMKDLESGNLGSNLLNYLKVPNESKMISDLLRCRFLPQGYWPPMLERFWNQKRANVFALGLVKILIQKDTSWKSVSITERMYLQIPLFLATRYGIEEIVWEIIKLYPHAVEKLNDKGQSILDVAVIHRQKKIFNLVKQQRIPLARLRRVIDKKGNTLLHHVADTSQYRGGTKPGPAHQLQDELQWFEQVREVIPSHYVTLRNDEGKTAEELFIESHQDQLNSARIWIKETTQSCSTVAALVATFVFAAAYTMPGGSDENGKPNLIKSPYFLSFAVADVVSLAFSLTSLTVFLSLLTSRFELQDFHIALPRKLTVGFTFLFLSMMTSMLSFGSTILILIQSGTKLTTLLLSVASFLPVLVFTIMQFRLYVSFLDSTYDILKRNWKALVSFRVSRLPRMKKLCLIE</sequence>
<reference evidence="4" key="2">
    <citation type="submission" date="2017-07" db="EMBL/GenBank/DDBJ databases">
        <title>WGS assembly of Populus trichocarpa.</title>
        <authorList>
            <person name="Tuskan G."/>
            <person name="Difazio S."/>
            <person name="Jansson S."/>
            <person name="Bohlmann J."/>
            <person name="Grigoriev I."/>
            <person name="Hellsten U."/>
            <person name="Putnam N."/>
            <person name="Ralph S."/>
            <person name="Rombauts S."/>
            <person name="Salamov A."/>
            <person name="Schein J."/>
            <person name="Sterck L."/>
            <person name="Aerts A."/>
            <person name="Bhalerao R."/>
            <person name="Bhalerao R."/>
            <person name="Blaudez D."/>
            <person name="Boerjan W."/>
            <person name="Brun A."/>
            <person name="Brunner A."/>
            <person name="Busov V."/>
            <person name="Campbell M."/>
            <person name="Carlson J."/>
            <person name="Chalot M."/>
            <person name="Chapman J."/>
            <person name="Chen G."/>
            <person name="Cooper D."/>
            <person name="Coutinho P."/>
            <person name="Couturier J."/>
            <person name="Covert S."/>
            <person name="Cronk Q."/>
            <person name="Cunningham R."/>
            <person name="Davis J."/>
            <person name="Degroeve S."/>
            <person name="Dejardin A."/>
            <person name="Depamphilis C."/>
            <person name="Detter J."/>
            <person name="Dirks B."/>
            <person name="Dubchak I."/>
            <person name="Duplessis S."/>
            <person name="Ehlting J."/>
            <person name="Ellis B."/>
            <person name="Gendler K."/>
            <person name="Goodstein D."/>
            <person name="Gribskov M."/>
            <person name="Grimwood J."/>
            <person name="Groover A."/>
            <person name="Gunter L."/>
            <person name="Hamberger B."/>
            <person name="Heinze B."/>
            <person name="Helariutta Y."/>
            <person name="Henrissat B."/>
            <person name="Holligan D."/>
            <person name="Holt R."/>
            <person name="Huang W."/>
            <person name="Islam-Faridi N."/>
            <person name="Jones S."/>
            <person name="Jones-Rhoades M."/>
            <person name="Jorgensen R."/>
            <person name="Joshi C."/>
            <person name="Kangasjarvi J."/>
            <person name="Karlsson J."/>
            <person name="Kelleher C."/>
            <person name="Kirkpatrick R."/>
            <person name="Kirst M."/>
            <person name="Kohler A."/>
            <person name="Kalluri U."/>
            <person name="Larimer F."/>
            <person name="Leebens-Mack J."/>
            <person name="Leple J."/>
            <person name="Locascio P."/>
            <person name="Lou Y."/>
            <person name="Lucas S."/>
            <person name="Martin F."/>
            <person name="Montanini B."/>
            <person name="Napoli C."/>
            <person name="Nelson D."/>
            <person name="Nelson C."/>
            <person name="Nieminen K."/>
            <person name="Nilsson O."/>
            <person name="Pereda V."/>
            <person name="Peter G."/>
            <person name="Philippe R."/>
            <person name="Pilate G."/>
            <person name="Poliakov A."/>
            <person name="Razumovskaya J."/>
            <person name="Richardson P."/>
            <person name="Rinaldi C."/>
            <person name="Ritland K."/>
            <person name="Rouze P."/>
            <person name="Ryaboy D."/>
            <person name="Schmutz J."/>
            <person name="Schrader J."/>
            <person name="Segerman B."/>
            <person name="Shin H."/>
            <person name="Siddiqui A."/>
            <person name="Sterky F."/>
            <person name="Terry A."/>
            <person name="Tsai C."/>
            <person name="Uberbacher E."/>
            <person name="Unneberg P."/>
            <person name="Vahala J."/>
            <person name="Wall K."/>
            <person name="Wessler S."/>
            <person name="Yang G."/>
            <person name="Yin T."/>
            <person name="Douglas C."/>
            <person name="Marra M."/>
            <person name="Sandberg G."/>
            <person name="Van De Peer Y."/>
            <person name="Rokhsar D."/>
        </authorList>
    </citation>
    <scope>NUCLEOTIDE SEQUENCE</scope>
    <source>
        <strain evidence="4">Nisqually-1</strain>
    </source>
</reference>
<keyword evidence="1" id="KW-0040">ANK repeat</keyword>
<dbReference type="InterPro" id="IPR036770">
    <property type="entry name" value="Ankyrin_rpt-contain_sf"/>
</dbReference>
<feature type="transmembrane region" description="Helical" evidence="2">
    <location>
        <begin position="594"/>
        <end position="613"/>
    </location>
</feature>
<dbReference type="FunFam" id="1.25.40.20:FF:000665">
    <property type="entry name" value="Uncharacterized protein"/>
    <property type="match status" value="1"/>
</dbReference>
<evidence type="ECO:0000259" key="3">
    <source>
        <dbReference type="Pfam" id="PF13962"/>
    </source>
</evidence>
<organism evidence="4 5">
    <name type="scientific">Populus trichocarpa</name>
    <name type="common">Western balsam poplar</name>
    <name type="synonym">Populus balsamifera subsp. trichocarpa</name>
    <dbReference type="NCBI Taxonomy" id="3694"/>
    <lineage>
        <taxon>Eukaryota</taxon>
        <taxon>Viridiplantae</taxon>
        <taxon>Streptophyta</taxon>
        <taxon>Embryophyta</taxon>
        <taxon>Tracheophyta</taxon>
        <taxon>Spermatophyta</taxon>
        <taxon>Magnoliopsida</taxon>
        <taxon>eudicotyledons</taxon>
        <taxon>Gunneridae</taxon>
        <taxon>Pentapetalae</taxon>
        <taxon>rosids</taxon>
        <taxon>fabids</taxon>
        <taxon>Malpighiales</taxon>
        <taxon>Salicaceae</taxon>
        <taxon>Saliceae</taxon>
        <taxon>Populus</taxon>
    </lineage>
</organism>
<dbReference type="InterPro" id="IPR026961">
    <property type="entry name" value="PGG_dom"/>
</dbReference>
<dbReference type="Pfam" id="PF12796">
    <property type="entry name" value="Ank_2"/>
    <property type="match status" value="1"/>
</dbReference>
<evidence type="ECO:0000256" key="2">
    <source>
        <dbReference type="SAM" id="Phobius"/>
    </source>
</evidence>
<proteinExistence type="predicted"/>
<dbReference type="Pfam" id="PF13962">
    <property type="entry name" value="PGG"/>
    <property type="match status" value="1"/>
</dbReference>
<dbReference type="SMART" id="SM00248">
    <property type="entry name" value="ANK"/>
    <property type="match status" value="5"/>
</dbReference>
<dbReference type="Gene3D" id="1.25.40.20">
    <property type="entry name" value="Ankyrin repeat-containing domain"/>
    <property type="match status" value="2"/>
</dbReference>
<evidence type="ECO:0000313" key="4">
    <source>
        <dbReference type="EMBL" id="RQO97354.1"/>
    </source>
</evidence>
<dbReference type="STRING" id="3694.A0A3N7HD40"/>
<keyword evidence="2" id="KW-0472">Membrane</keyword>